<dbReference type="AlphaFoldDB" id="A0A3N0B4B1"/>
<proteinExistence type="predicted"/>
<evidence type="ECO:0000313" key="4">
    <source>
        <dbReference type="Proteomes" id="UP000269591"/>
    </source>
</evidence>
<feature type="compositionally biased region" description="Low complexity" evidence="1">
    <location>
        <begin position="394"/>
        <end position="420"/>
    </location>
</feature>
<feature type="region of interest" description="Disordered" evidence="1">
    <location>
        <begin position="167"/>
        <end position="196"/>
    </location>
</feature>
<reference evidence="4" key="1">
    <citation type="submission" date="2018-05" db="EMBL/GenBank/DDBJ databases">
        <title>Genome Sequencing of selected type strains of the family Eggerthellaceae.</title>
        <authorList>
            <person name="Danylec N."/>
            <person name="Stoll D.A."/>
            <person name="Doetsch A."/>
            <person name="Huch M."/>
        </authorList>
    </citation>
    <scope>NUCLEOTIDE SEQUENCE [LARGE SCALE GENOMIC DNA]</scope>
    <source>
        <strain evidence="4">DSM 24851</strain>
    </source>
</reference>
<dbReference type="Proteomes" id="UP000269591">
    <property type="component" value="Unassembled WGS sequence"/>
</dbReference>
<comment type="caution">
    <text evidence="3">The sequence shown here is derived from an EMBL/GenBank/DDBJ whole genome shotgun (WGS) entry which is preliminary data.</text>
</comment>
<organism evidence="3 4">
    <name type="scientific">Slackia equolifaciens</name>
    <dbReference type="NCBI Taxonomy" id="498718"/>
    <lineage>
        <taxon>Bacteria</taxon>
        <taxon>Bacillati</taxon>
        <taxon>Actinomycetota</taxon>
        <taxon>Coriobacteriia</taxon>
        <taxon>Eggerthellales</taxon>
        <taxon>Eggerthellaceae</taxon>
        <taxon>Slackia</taxon>
    </lineage>
</organism>
<feature type="compositionally biased region" description="Low complexity" evidence="1">
    <location>
        <begin position="304"/>
        <end position="370"/>
    </location>
</feature>
<feature type="compositionally biased region" description="Polar residues" evidence="1">
    <location>
        <begin position="278"/>
        <end position="294"/>
    </location>
</feature>
<accession>A0A3N0B4B1</accession>
<evidence type="ECO:0000313" key="3">
    <source>
        <dbReference type="EMBL" id="RNL41953.1"/>
    </source>
</evidence>
<gene>
    <name evidence="3" type="ORF">DMP06_00650</name>
</gene>
<feature type="transmembrane region" description="Helical" evidence="2">
    <location>
        <begin position="228"/>
        <end position="250"/>
    </location>
</feature>
<protein>
    <submittedName>
        <fullName evidence="3">Uncharacterized protein</fullName>
    </submittedName>
</protein>
<feature type="transmembrane region" description="Helical" evidence="2">
    <location>
        <begin position="68"/>
        <end position="89"/>
    </location>
</feature>
<sequence>MVSHELSVLDAKGLRMAETASHAADGVRQKRRKRDIVRGLFDDLSVAQVLAGALAAVTSMLLASQIGIYGSVIGVGVGSVISAVASQLYKKFLSASADKIREVGGHDDDGAETTILPAVGGVKAAAPRRTPQGVQATLQPFASQGAETVALPAVGGQTALMPAVDGGAKTTAPPVEGGGVQGAASQNAPALGAQGRRAVRDDAGIYADEARIRAKAARQRKARMQQRVLLVSVASAIAAVVLCAVVISIATGGQGMGEKPQHFVSAGQNAVVQDEQGSDSYSSASQDEAGSNTSQEEDGAHNDASQTENSSSESGESSSSGSGSTSGAGESSGSSSGGSASDTGSGSDSSASDNENASSGSSGESSTGSGSQTGDGSGSQSSSGSQGGSGESGSGSSDDMSAGSGQSDASSGASGAAPGS</sequence>
<name>A0A3N0B4B1_9ACTN</name>
<keyword evidence="2" id="KW-0472">Membrane</keyword>
<dbReference type="EMBL" id="QIBX01000001">
    <property type="protein sequence ID" value="RNL41953.1"/>
    <property type="molecule type" value="Genomic_DNA"/>
</dbReference>
<evidence type="ECO:0000256" key="2">
    <source>
        <dbReference type="SAM" id="Phobius"/>
    </source>
</evidence>
<keyword evidence="2" id="KW-0812">Transmembrane</keyword>
<evidence type="ECO:0000256" key="1">
    <source>
        <dbReference type="SAM" id="MobiDB-lite"/>
    </source>
</evidence>
<keyword evidence="4" id="KW-1185">Reference proteome</keyword>
<keyword evidence="2" id="KW-1133">Transmembrane helix</keyword>
<feature type="region of interest" description="Disordered" evidence="1">
    <location>
        <begin position="273"/>
        <end position="420"/>
    </location>
</feature>